<accession>C5BLI1</accession>
<dbReference type="KEGG" id="ttu:TERTU_0202"/>
<dbReference type="AlphaFoldDB" id="C5BLI1"/>
<evidence type="ECO:0000313" key="2">
    <source>
        <dbReference type="Proteomes" id="UP000009080"/>
    </source>
</evidence>
<evidence type="ECO:0000313" key="1">
    <source>
        <dbReference type="EMBL" id="ACR14321.1"/>
    </source>
</evidence>
<reference evidence="1 2" key="1">
    <citation type="journal article" date="2009" name="PLoS ONE">
        <title>The complete genome of Teredinibacter turnerae T7901: an intracellular endosymbiont of marine wood-boring bivalves (shipworms).</title>
        <authorList>
            <person name="Yang J.C."/>
            <person name="Madupu R."/>
            <person name="Durkin A.S."/>
            <person name="Ekborg N.A."/>
            <person name="Pedamallu C.S."/>
            <person name="Hostetler J.B."/>
            <person name="Radune D."/>
            <person name="Toms B.S."/>
            <person name="Henrissat B."/>
            <person name="Coutinho P.M."/>
            <person name="Schwarz S."/>
            <person name="Field L."/>
            <person name="Trindade-Silva A.E."/>
            <person name="Soares C.A.G."/>
            <person name="Elshahawi S."/>
            <person name="Hanora A."/>
            <person name="Schmidt E.W."/>
            <person name="Haygood M.G."/>
            <person name="Posfai J."/>
            <person name="Benner J."/>
            <person name="Madinger C."/>
            <person name="Nove J."/>
            <person name="Anton B."/>
            <person name="Chaudhary K."/>
            <person name="Foster J."/>
            <person name="Holman A."/>
            <person name="Kumar S."/>
            <person name="Lessard P.A."/>
            <person name="Luyten Y.A."/>
            <person name="Slatko B."/>
            <person name="Wood N."/>
            <person name="Wu B."/>
            <person name="Teplitski M."/>
            <person name="Mougous J.D."/>
            <person name="Ward N."/>
            <person name="Eisen J.A."/>
            <person name="Badger J.H."/>
            <person name="Distel D.L."/>
        </authorList>
    </citation>
    <scope>NUCLEOTIDE SEQUENCE [LARGE SCALE GENOMIC DNA]</scope>
    <source>
        <strain evidence="2">ATCC 39867 / T7901</strain>
    </source>
</reference>
<dbReference type="eggNOG" id="ENOG5032CD7">
    <property type="taxonomic scope" value="Bacteria"/>
</dbReference>
<name>C5BLI1_TERTT</name>
<gene>
    <name evidence="1" type="ordered locus">TERTU_0202</name>
</gene>
<dbReference type="RefSeq" id="WP_015820437.1">
    <property type="nucleotide sequence ID" value="NC_012997.1"/>
</dbReference>
<keyword evidence="2" id="KW-1185">Reference proteome</keyword>
<dbReference type="STRING" id="377629.TERTU_0202"/>
<sequence>MPFLIIAISNSSLPGLERHDRLIVENPCAQAKLIVRRRNEPERELGAIKTVYVNITEPDGLMTFTALTVIAQKTFVLTIIAQTVANKDDKACDINVVRTAPNVNQTHAALPPTMVSYNAHGTIIDSPTGRLSGTRTAQDRLRAQGMVNFIIDKINQSTIKAPLHHDPFAEGDEFILDQVITADPSRDRWGELRKNDRIMENTDGVKRCRIQSLAGDRFRYWYLVFATEQHAEDTQNQVDTTNDSHPHTLVVEQYPQTPPAPGSSRLNFYFRFIGLEDITTCTELRTYIESLPPDTSTWEGLMEFFDNHNEIVNRVLSHLQGSGGGYINI</sequence>
<protein>
    <submittedName>
        <fullName evidence="1">Uncharacterized protein</fullName>
    </submittedName>
</protein>
<organism evidence="1 2">
    <name type="scientific">Teredinibacter turnerae (strain ATCC 39867 / T7901)</name>
    <dbReference type="NCBI Taxonomy" id="377629"/>
    <lineage>
        <taxon>Bacteria</taxon>
        <taxon>Pseudomonadati</taxon>
        <taxon>Pseudomonadota</taxon>
        <taxon>Gammaproteobacteria</taxon>
        <taxon>Cellvibrionales</taxon>
        <taxon>Cellvibrionaceae</taxon>
        <taxon>Teredinibacter</taxon>
    </lineage>
</organism>
<dbReference type="EMBL" id="CP001614">
    <property type="protein sequence ID" value="ACR14321.1"/>
    <property type="molecule type" value="Genomic_DNA"/>
</dbReference>
<dbReference type="OrthoDB" id="9867477at2"/>
<proteinExistence type="predicted"/>
<dbReference type="Proteomes" id="UP000009080">
    <property type="component" value="Chromosome"/>
</dbReference>
<dbReference type="HOGENOM" id="CLU_844486_0_0_6"/>